<keyword evidence="3" id="KW-0949">S-adenosyl-L-methionine</keyword>
<dbReference type="NCBIfam" id="TIGR01983">
    <property type="entry name" value="UbiG"/>
    <property type="match status" value="1"/>
</dbReference>
<dbReference type="Proteomes" id="UP000692954">
    <property type="component" value="Unassembled WGS sequence"/>
</dbReference>
<dbReference type="InterPro" id="IPR010233">
    <property type="entry name" value="UbiG_MeTrfase"/>
</dbReference>
<dbReference type="CDD" id="cd02440">
    <property type="entry name" value="AdoMet_MTases"/>
    <property type="match status" value="1"/>
</dbReference>
<evidence type="ECO:0000313" key="5">
    <source>
        <dbReference type="Proteomes" id="UP000692954"/>
    </source>
</evidence>
<sequence length="254" mass="29237">MNRFKLFKQFCSTINQADRQNFNKIQDWWSVGGSMAPLYQYNHLRVQFIHEILKRSQKGKSLTGFHSLDIGVGGGILSESLRRLGSKVTGIDVSENSIGTAINHKNSDPELRNDADLEYKLISIEELSKKNEIQYDIITAMEVIEHVDNLPLFIESIAKLLKPNGKLFISSINKSYESYFKLIIGAEYIARVVPIGTHDWNNFKTPEQVWLQLNKQKINIDVLRGVEYDLWSGQMKYSNNETQYIMACSKQNRE</sequence>
<dbReference type="GO" id="GO:0032259">
    <property type="term" value="P:methylation"/>
    <property type="evidence" value="ECO:0007669"/>
    <property type="project" value="UniProtKB-KW"/>
</dbReference>
<comment type="caution">
    <text evidence="4">The sequence shown here is derived from an EMBL/GenBank/DDBJ whole genome shotgun (WGS) entry which is preliminary data.</text>
</comment>
<dbReference type="Pfam" id="PF13489">
    <property type="entry name" value="Methyltransf_23"/>
    <property type="match status" value="1"/>
</dbReference>
<proteinExistence type="predicted"/>
<organism evidence="4 5">
    <name type="scientific">Paramecium sonneborni</name>
    <dbReference type="NCBI Taxonomy" id="65129"/>
    <lineage>
        <taxon>Eukaryota</taxon>
        <taxon>Sar</taxon>
        <taxon>Alveolata</taxon>
        <taxon>Ciliophora</taxon>
        <taxon>Intramacronucleata</taxon>
        <taxon>Oligohymenophorea</taxon>
        <taxon>Peniculida</taxon>
        <taxon>Parameciidae</taxon>
        <taxon>Paramecium</taxon>
    </lineage>
</organism>
<evidence type="ECO:0000256" key="2">
    <source>
        <dbReference type="ARBA" id="ARBA00022679"/>
    </source>
</evidence>
<evidence type="ECO:0000313" key="4">
    <source>
        <dbReference type="EMBL" id="CAD8054067.1"/>
    </source>
</evidence>
<dbReference type="GO" id="GO:0010420">
    <property type="term" value="F:polyprenyldihydroxybenzoate methyltransferase activity"/>
    <property type="evidence" value="ECO:0007669"/>
    <property type="project" value="InterPro"/>
</dbReference>
<keyword evidence="2" id="KW-0808">Transferase</keyword>
<keyword evidence="5" id="KW-1185">Reference proteome</keyword>
<dbReference type="PANTHER" id="PTHR43464:SF19">
    <property type="entry name" value="UBIQUINONE BIOSYNTHESIS O-METHYLTRANSFERASE, MITOCHONDRIAL"/>
    <property type="match status" value="1"/>
</dbReference>
<dbReference type="GO" id="GO:0061542">
    <property type="term" value="F:3-demethylubiquinol 3-O-methyltransferase activity"/>
    <property type="evidence" value="ECO:0007669"/>
    <property type="project" value="InterPro"/>
</dbReference>
<dbReference type="OrthoDB" id="3265906at2759"/>
<reference evidence="4" key="1">
    <citation type="submission" date="2021-01" db="EMBL/GenBank/DDBJ databases">
        <authorList>
            <consortium name="Genoscope - CEA"/>
            <person name="William W."/>
        </authorList>
    </citation>
    <scope>NUCLEOTIDE SEQUENCE</scope>
</reference>
<accession>A0A8S1KHB7</accession>
<name>A0A8S1KHB7_9CILI</name>
<dbReference type="EMBL" id="CAJJDN010000008">
    <property type="protein sequence ID" value="CAD8054067.1"/>
    <property type="molecule type" value="Genomic_DNA"/>
</dbReference>
<dbReference type="AlphaFoldDB" id="A0A8S1KHB7"/>
<protein>
    <recommendedName>
        <fullName evidence="6">3-demethylubiquinol 3-O-methyltransferase</fullName>
    </recommendedName>
</protein>
<evidence type="ECO:0000256" key="1">
    <source>
        <dbReference type="ARBA" id="ARBA00022603"/>
    </source>
</evidence>
<dbReference type="GO" id="GO:0005739">
    <property type="term" value="C:mitochondrion"/>
    <property type="evidence" value="ECO:0007669"/>
    <property type="project" value="TreeGrafter"/>
</dbReference>
<evidence type="ECO:0008006" key="6">
    <source>
        <dbReference type="Google" id="ProtNLM"/>
    </source>
</evidence>
<gene>
    <name evidence="4" type="ORF">PSON_ATCC_30995.1.T0080071</name>
</gene>
<evidence type="ECO:0000256" key="3">
    <source>
        <dbReference type="ARBA" id="ARBA00022691"/>
    </source>
</evidence>
<dbReference type="PANTHER" id="PTHR43464">
    <property type="entry name" value="METHYLTRANSFERASE"/>
    <property type="match status" value="1"/>
</dbReference>
<keyword evidence="1" id="KW-0489">Methyltransferase</keyword>